<protein>
    <recommendedName>
        <fullName evidence="3">Nucleotide-diphospho-sugar transferase domain-containing protein</fullName>
    </recommendedName>
</protein>
<evidence type="ECO:0000313" key="1">
    <source>
        <dbReference type="EMBL" id="CAE8643117.1"/>
    </source>
</evidence>
<dbReference type="Proteomes" id="UP000654075">
    <property type="component" value="Unassembled WGS sequence"/>
</dbReference>
<dbReference type="PANTHER" id="PTHR31562:SF9">
    <property type="entry name" value="GLYCOSYLTRANSFERASE FAMILY 8 PROTEIN"/>
    <property type="match status" value="1"/>
</dbReference>
<organism evidence="1 2">
    <name type="scientific">Polarella glacialis</name>
    <name type="common">Dinoflagellate</name>
    <dbReference type="NCBI Taxonomy" id="89957"/>
    <lineage>
        <taxon>Eukaryota</taxon>
        <taxon>Sar</taxon>
        <taxon>Alveolata</taxon>
        <taxon>Dinophyceae</taxon>
        <taxon>Suessiales</taxon>
        <taxon>Suessiaceae</taxon>
        <taxon>Polarella</taxon>
    </lineage>
</organism>
<dbReference type="PANTHER" id="PTHR31562">
    <property type="entry name" value="PROTEIN CBG18972"/>
    <property type="match status" value="1"/>
</dbReference>
<reference evidence="1" key="1">
    <citation type="submission" date="2021-02" db="EMBL/GenBank/DDBJ databases">
        <authorList>
            <person name="Dougan E. K."/>
            <person name="Rhodes N."/>
            <person name="Thang M."/>
            <person name="Chan C."/>
        </authorList>
    </citation>
    <scope>NUCLEOTIDE SEQUENCE</scope>
</reference>
<feature type="non-terminal residue" evidence="1">
    <location>
        <position position="1"/>
    </location>
</feature>
<name>A0A813I0D8_POLGL</name>
<dbReference type="InterPro" id="IPR004988">
    <property type="entry name" value="DUF273"/>
</dbReference>
<dbReference type="InterPro" id="IPR029044">
    <property type="entry name" value="Nucleotide-diphossugar_trans"/>
</dbReference>
<dbReference type="AlphaFoldDB" id="A0A813I0D8"/>
<dbReference type="Gene3D" id="3.90.550.10">
    <property type="entry name" value="Spore Coat Polysaccharide Biosynthesis Protein SpsA, Chain A"/>
    <property type="match status" value="1"/>
</dbReference>
<accession>A0A813I0D8</accession>
<evidence type="ECO:0008006" key="3">
    <source>
        <dbReference type="Google" id="ProtNLM"/>
    </source>
</evidence>
<comment type="caution">
    <text evidence="1">The sequence shown here is derived from an EMBL/GenBank/DDBJ whole genome shotgun (WGS) entry which is preliminary data.</text>
</comment>
<feature type="non-terminal residue" evidence="1">
    <location>
        <position position="406"/>
    </location>
</feature>
<keyword evidence="2" id="KW-1185">Reference proteome</keyword>
<gene>
    <name evidence="1" type="ORF">PGLA1383_LOCUS57482</name>
</gene>
<evidence type="ECO:0000313" key="2">
    <source>
        <dbReference type="Proteomes" id="UP000654075"/>
    </source>
</evidence>
<dbReference type="Pfam" id="PF03314">
    <property type="entry name" value="DUF273"/>
    <property type="match status" value="1"/>
</dbReference>
<sequence>DVKFDLSSELVSYQDAGSCGARGDDAEVDPKGCPQGVELIQEVKNDDYKPAAQVNGCTYFAYNLYRCKPKPKPTLWVVDGRHLRQLQDYWQVSGDVQVVSDCMKFKKRQLQIGIVVVVDHAFSARYAGQMQTIRCYCEKHGYNFHVLSGNEHTVCQQYRGDYFFKKHCTVAEFLESQPSGYVVAVIDADVVVASPERSLERWAHHDADVQLYDRCLLPEIMAGNYMVRNTPYAREFLRLWASYFHQKPPGYSSSDNGAIHLAVMKAVQVEGYDECYKLYKSLDRSVTTLNMGKYWTFVKCTKKALGPPRAWRMSKGSVTVWPMLQFWSIDGKYFGEKSSNEVGPVMHHGIKDYKDVATHYFKSRKDLKACKPNSEAVQLPAEEMAHSALGMALSFPDHFQQGFCRQ</sequence>
<dbReference type="OrthoDB" id="407658at2759"/>
<proteinExistence type="predicted"/>
<dbReference type="EMBL" id="CAJNNV010033270">
    <property type="protein sequence ID" value="CAE8643117.1"/>
    <property type="molecule type" value="Genomic_DNA"/>
</dbReference>